<keyword evidence="1" id="KW-0472">Membrane</keyword>
<reference evidence="2 4" key="1">
    <citation type="submission" date="2019-03" db="EMBL/GenBank/DDBJ databases">
        <authorList>
            <person name="Kox A.R. M."/>
        </authorList>
    </citation>
    <scope>NUCLEOTIDE SEQUENCE [LARGE SCALE GENOMIC DNA]</scope>
    <source>
        <strain evidence="2">MTUNDRAET4 annotated genome</strain>
        <plasmid evidence="4">3</plasmid>
    </source>
</reference>
<keyword evidence="5" id="KW-1185">Reference proteome</keyword>
<keyword evidence="1" id="KW-0812">Transmembrane</keyword>
<feature type="transmembrane region" description="Helical" evidence="1">
    <location>
        <begin position="12"/>
        <end position="32"/>
    </location>
</feature>
<accession>A0A4U8Z931</accession>
<gene>
    <name evidence="3" type="ORF">MPC4_110145</name>
    <name evidence="2" type="ORF">MTUNDRAET4_0217</name>
</gene>
<dbReference type="EMBL" id="LR536452">
    <property type="protein sequence ID" value="VFU17728.1"/>
    <property type="molecule type" value="Genomic_DNA"/>
</dbReference>
<feature type="transmembrane region" description="Helical" evidence="1">
    <location>
        <begin position="127"/>
        <end position="148"/>
    </location>
</feature>
<feature type="transmembrane region" description="Helical" evidence="1">
    <location>
        <begin position="71"/>
        <end position="88"/>
    </location>
</feature>
<dbReference type="KEGG" id="mtun:MTUNDRAET4_0217.2"/>
<dbReference type="Proteomes" id="UP000485880">
    <property type="component" value="Unassembled WGS sequence"/>
</dbReference>
<evidence type="ECO:0000313" key="2">
    <source>
        <dbReference type="EMBL" id="VFU17728.1"/>
    </source>
</evidence>
<keyword evidence="1" id="KW-1133">Transmembrane helix</keyword>
<evidence type="ECO:0000313" key="3">
    <source>
        <dbReference type="EMBL" id="VTZ48845.1"/>
    </source>
</evidence>
<organism evidence="2 4">
    <name type="scientific">Methylocella tundrae</name>
    <dbReference type="NCBI Taxonomy" id="227605"/>
    <lineage>
        <taxon>Bacteria</taxon>
        <taxon>Pseudomonadati</taxon>
        <taxon>Pseudomonadota</taxon>
        <taxon>Alphaproteobacteria</taxon>
        <taxon>Hyphomicrobiales</taxon>
        <taxon>Beijerinckiaceae</taxon>
        <taxon>Methylocella</taxon>
    </lineage>
</organism>
<dbReference type="Proteomes" id="UP000294360">
    <property type="component" value="Plasmid 3"/>
</dbReference>
<feature type="transmembrane region" description="Helical" evidence="1">
    <location>
        <begin position="38"/>
        <end position="59"/>
    </location>
</feature>
<name>A0A4U8Z931_METTU</name>
<feature type="transmembrane region" description="Helical" evidence="1">
    <location>
        <begin position="154"/>
        <end position="176"/>
    </location>
</feature>
<proteinExistence type="predicted"/>
<dbReference type="EMBL" id="CABFMQ020000013">
    <property type="protein sequence ID" value="VTZ48845.1"/>
    <property type="molecule type" value="Genomic_DNA"/>
</dbReference>
<reference evidence="3 5" key="2">
    <citation type="submission" date="2019-05" db="EMBL/GenBank/DDBJ databases">
        <authorList>
            <person name="Farhan Ul Haque M."/>
        </authorList>
    </citation>
    <scope>NUCLEOTIDE SEQUENCE [LARGE SCALE GENOMIC DNA]</scope>
    <source>
        <strain evidence="3">2</strain>
    </source>
</reference>
<protein>
    <submittedName>
        <fullName evidence="2">Uncharacterized protein</fullName>
    </submittedName>
</protein>
<dbReference type="AlphaFoldDB" id="A0A4U8Z931"/>
<evidence type="ECO:0000313" key="4">
    <source>
        <dbReference type="Proteomes" id="UP000294360"/>
    </source>
</evidence>
<sequence>MAEVPAAANVSLPKRTGVALLTAVTCACVAFYANETNLAIIGAIVGGAAAGIGSILYGPTRLYKDFSRADIAPFILATSVGIAFGPTFAKAGEFPPNAVGAASTAAVLAGASEIVKGSGFKAGYEALFATMIITCSSIFLSVAIGQYIAFPSLVGAVIGLFVIIVAPSPWGAFFGIASGEAVRSGLDAGIAWLHLG</sequence>
<dbReference type="RefSeq" id="WP_134493475.1">
    <property type="nucleotide sequence ID" value="NZ_CABFMQ020000013.1"/>
</dbReference>
<keyword evidence="2" id="KW-0614">Plasmid</keyword>
<feature type="transmembrane region" description="Helical" evidence="1">
    <location>
        <begin position="94"/>
        <end position="115"/>
    </location>
</feature>
<evidence type="ECO:0000256" key="1">
    <source>
        <dbReference type="SAM" id="Phobius"/>
    </source>
</evidence>
<geneLocation type="plasmid" evidence="2 4">
    <name>3</name>
</geneLocation>
<evidence type="ECO:0000313" key="5">
    <source>
        <dbReference type="Proteomes" id="UP000485880"/>
    </source>
</evidence>